<evidence type="ECO:0000259" key="4">
    <source>
        <dbReference type="PROSITE" id="PS50949"/>
    </source>
</evidence>
<dbReference type="SMART" id="SM00345">
    <property type="entry name" value="HTH_GNTR"/>
    <property type="match status" value="1"/>
</dbReference>
<gene>
    <name evidence="9" type="ORF">B0487_0548</name>
    <name evidence="8" type="ORF">BBK15_00365</name>
    <name evidence="6" type="ORF">BIFAD42_02700</name>
    <name evidence="5" type="ORF">C8077_02645</name>
    <name evidence="10" type="ORF">DWX79_02015</name>
    <name evidence="7" type="ORF">NE692_00555</name>
</gene>
<dbReference type="InterPro" id="IPR000524">
    <property type="entry name" value="Tscrpt_reg_HTH_GntR"/>
</dbReference>
<dbReference type="Pfam" id="PF00392">
    <property type="entry name" value="GntR"/>
    <property type="match status" value="1"/>
</dbReference>
<reference evidence="8 11" key="2">
    <citation type="submission" date="2016-07" db="EMBL/GenBank/DDBJ databases">
        <title>Draft Genome Sequence of Bifidobacterium adolescentis strain Km 4.</title>
        <authorList>
            <person name="Danilenko V.N."/>
        </authorList>
    </citation>
    <scope>NUCLEOTIDE SEQUENCE [LARGE SCALE GENOMIC DNA]</scope>
    <source>
        <strain evidence="8 11">Km 4</strain>
    </source>
</reference>
<evidence type="ECO:0000256" key="2">
    <source>
        <dbReference type="ARBA" id="ARBA00023125"/>
    </source>
</evidence>
<dbReference type="EMBL" id="QRVT01000001">
    <property type="protein sequence ID" value="RGS65888.1"/>
    <property type="molecule type" value="Genomic_DNA"/>
</dbReference>
<evidence type="ECO:0000313" key="7">
    <source>
        <dbReference type="EMBL" id="MCQ4791966.1"/>
    </source>
</evidence>
<dbReference type="InterPro" id="IPR036388">
    <property type="entry name" value="WH-like_DNA-bd_sf"/>
</dbReference>
<evidence type="ECO:0000313" key="12">
    <source>
        <dbReference type="Proteomes" id="UP000193377"/>
    </source>
</evidence>
<dbReference type="EMBL" id="MAXD01000001">
    <property type="protein sequence ID" value="OFA35799.1"/>
    <property type="molecule type" value="Genomic_DNA"/>
</dbReference>
<keyword evidence="1" id="KW-0805">Transcription regulation</keyword>
<dbReference type="EMBL" id="JANFYM010000001">
    <property type="protein sequence ID" value="MCQ4791966.1"/>
    <property type="molecule type" value="Genomic_DNA"/>
</dbReference>
<dbReference type="EMBL" id="BPPZ01000001">
    <property type="protein sequence ID" value="GJD13286.1"/>
    <property type="molecule type" value="Genomic_DNA"/>
</dbReference>
<dbReference type="Proteomes" id="UP000886943">
    <property type="component" value="Unassembled WGS sequence"/>
</dbReference>
<dbReference type="Gene3D" id="1.10.10.10">
    <property type="entry name" value="Winged helix-like DNA-binding domain superfamily/Winged helix DNA-binding domain"/>
    <property type="match status" value="1"/>
</dbReference>
<evidence type="ECO:0000313" key="10">
    <source>
        <dbReference type="EMBL" id="RGS65888.1"/>
    </source>
</evidence>
<evidence type="ECO:0000313" key="6">
    <source>
        <dbReference type="EMBL" id="GJD13286.1"/>
    </source>
</evidence>
<dbReference type="Proteomes" id="UP001206013">
    <property type="component" value="Unassembled WGS sequence"/>
</dbReference>
<reference evidence="6" key="5">
    <citation type="submission" date="2021-08" db="EMBL/GenBank/DDBJ databases">
        <title>Draft genome sequence of the GABA producer Bifidobacterium adolescentis 4-2, isolated from healthy human feces.</title>
        <authorList>
            <person name="Altaib H."/>
            <person name="Niwa R."/>
            <person name="Abe M."/>
            <person name="Suzuki T."/>
        </authorList>
    </citation>
    <scope>NUCLEOTIDE SEQUENCE</scope>
    <source>
        <strain evidence="6">4-2</strain>
    </source>
</reference>
<dbReference type="EMBL" id="LNKD01000001">
    <property type="protein sequence ID" value="OSG87630.1"/>
    <property type="molecule type" value="Genomic_DNA"/>
</dbReference>
<dbReference type="InterPro" id="IPR036390">
    <property type="entry name" value="WH_DNA-bd_sf"/>
</dbReference>
<dbReference type="PATRIC" id="fig|1680.7.peg.553"/>
<evidence type="ECO:0000256" key="1">
    <source>
        <dbReference type="ARBA" id="ARBA00023015"/>
    </source>
</evidence>
<dbReference type="GeneID" id="23324910"/>
<dbReference type="EMBL" id="CP028341">
    <property type="protein sequence ID" value="AVT44929.1"/>
    <property type="molecule type" value="Genomic_DNA"/>
</dbReference>
<protein>
    <submittedName>
        <fullName evidence="10">GntR family transcriptional regulator</fullName>
    </submittedName>
    <submittedName>
        <fullName evidence="9">Transcriptional regulator GntR family</fullName>
    </submittedName>
</protein>
<reference evidence="5 13" key="3">
    <citation type="submission" date="2018-03" db="EMBL/GenBank/DDBJ databases">
        <authorList>
            <person name="Keele B.F."/>
        </authorList>
    </citation>
    <scope>NUCLEOTIDE SEQUENCE [LARGE SCALE GENOMIC DNA]</scope>
    <source>
        <strain evidence="5 13">1-11</strain>
    </source>
</reference>
<evidence type="ECO:0000313" key="8">
    <source>
        <dbReference type="EMBL" id="OFA35799.1"/>
    </source>
</evidence>
<dbReference type="RefSeq" id="WP_021913661.1">
    <property type="nucleotide sequence ID" value="NZ_AP031418.1"/>
</dbReference>
<evidence type="ECO:0000313" key="11">
    <source>
        <dbReference type="Proteomes" id="UP000175684"/>
    </source>
</evidence>
<sequence length="121" mass="13305">MRFDFSGTTPLFRQVAEQISEAIVSGAFAEGEQVPSTTEISSTYAINPATVLKGMNLLVDQGLLEKRRGLGMFVTTGAREKARDAKREELLTTRVVELVAQAKALGISCEQLQRIIGRTYR</sequence>
<evidence type="ECO:0000313" key="13">
    <source>
        <dbReference type="Proteomes" id="UP000241454"/>
    </source>
</evidence>
<evidence type="ECO:0000256" key="3">
    <source>
        <dbReference type="ARBA" id="ARBA00023163"/>
    </source>
</evidence>
<evidence type="ECO:0000313" key="14">
    <source>
        <dbReference type="Proteomes" id="UP000285462"/>
    </source>
</evidence>
<feature type="domain" description="HTH gntR-type" evidence="4">
    <location>
        <begin position="9"/>
        <end position="77"/>
    </location>
</feature>
<accession>A0A0G9MBL7</accession>
<reference evidence="10 14" key="4">
    <citation type="submission" date="2018-08" db="EMBL/GenBank/DDBJ databases">
        <title>A genome reference for cultivated species of the human gut microbiota.</title>
        <authorList>
            <person name="Zou Y."/>
            <person name="Xue W."/>
            <person name="Luo G."/>
        </authorList>
    </citation>
    <scope>NUCLEOTIDE SEQUENCE [LARGE SCALE GENOMIC DNA]</scope>
    <source>
        <strain evidence="10 14">AF21-27</strain>
    </source>
</reference>
<dbReference type="Proteomes" id="UP000241454">
    <property type="component" value="Chromosome"/>
</dbReference>
<organism evidence="10 14">
    <name type="scientific">Bifidobacterium adolescentis</name>
    <dbReference type="NCBI Taxonomy" id="1680"/>
    <lineage>
        <taxon>Bacteria</taxon>
        <taxon>Bacillati</taxon>
        <taxon>Actinomycetota</taxon>
        <taxon>Actinomycetes</taxon>
        <taxon>Bifidobacteriales</taxon>
        <taxon>Bifidobacteriaceae</taxon>
        <taxon>Bifidobacterium</taxon>
    </lineage>
</organism>
<evidence type="ECO:0000313" key="5">
    <source>
        <dbReference type="EMBL" id="AVT44929.1"/>
    </source>
</evidence>
<dbReference type="AlphaFoldDB" id="A0A0G9MBL7"/>
<dbReference type="OrthoDB" id="162505at2"/>
<dbReference type="Proteomes" id="UP000193377">
    <property type="component" value="Unassembled WGS sequence"/>
</dbReference>
<dbReference type="CDD" id="cd07377">
    <property type="entry name" value="WHTH_GntR"/>
    <property type="match status" value="1"/>
</dbReference>
<dbReference type="GO" id="GO:0003700">
    <property type="term" value="F:DNA-binding transcription factor activity"/>
    <property type="evidence" value="ECO:0007669"/>
    <property type="project" value="InterPro"/>
</dbReference>
<name>A0A0G9MBL7_BIFAD</name>
<evidence type="ECO:0000313" key="9">
    <source>
        <dbReference type="EMBL" id="OSG87630.1"/>
    </source>
</evidence>
<dbReference type="PROSITE" id="PS50949">
    <property type="entry name" value="HTH_GNTR"/>
    <property type="match status" value="1"/>
</dbReference>
<keyword evidence="3" id="KW-0804">Transcription</keyword>
<keyword evidence="2" id="KW-0238">DNA-binding</keyword>
<reference evidence="9 12" key="1">
    <citation type="journal article" date="2016" name="Sci. Rep.">
        <title>Evaluation of genetic diversity among strains of the human gut commensal Bifidobacterium adolescentis.</title>
        <authorList>
            <person name="Duranti S."/>
            <person name="Milani C."/>
            <person name="Lugli G.A."/>
            <person name="Mancabelli L."/>
            <person name="Turroni F."/>
            <person name="Ferrario C."/>
            <person name="Mangifesta M."/>
            <person name="Viappiani A."/>
            <person name="Sanchez B."/>
            <person name="Margolles A."/>
            <person name="van Sinderen D."/>
            <person name="Ventura M."/>
        </authorList>
    </citation>
    <scope>NUCLEOTIDE SEQUENCE [LARGE SCALE GENOMIC DNA]</scope>
    <source>
        <strain evidence="9 12">487B</strain>
    </source>
</reference>
<dbReference type="GO" id="GO:0003677">
    <property type="term" value="F:DNA binding"/>
    <property type="evidence" value="ECO:0007669"/>
    <property type="project" value="UniProtKB-KW"/>
</dbReference>
<dbReference type="Proteomes" id="UP000175684">
    <property type="component" value="Unassembled WGS sequence"/>
</dbReference>
<proteinExistence type="predicted"/>
<dbReference type="PANTHER" id="PTHR38445">
    <property type="entry name" value="HTH-TYPE TRANSCRIPTIONAL REPRESSOR YTRA"/>
    <property type="match status" value="1"/>
</dbReference>
<dbReference type="PANTHER" id="PTHR38445:SF10">
    <property type="entry name" value="GNTR-FAMILY TRANSCRIPTIONAL REGULATOR"/>
    <property type="match status" value="1"/>
</dbReference>
<dbReference type="Proteomes" id="UP000285462">
    <property type="component" value="Unassembled WGS sequence"/>
</dbReference>
<reference evidence="7" key="6">
    <citation type="submission" date="2022-06" db="EMBL/GenBank/DDBJ databases">
        <title>Isolation of gut microbiota from human fecal samples.</title>
        <authorList>
            <person name="Pamer E.G."/>
            <person name="Barat B."/>
            <person name="Waligurski E."/>
            <person name="Medina S."/>
            <person name="Paddock L."/>
            <person name="Mostad J."/>
        </authorList>
    </citation>
    <scope>NUCLEOTIDE SEQUENCE</scope>
    <source>
        <strain evidence="7">SL.1.01</strain>
    </source>
</reference>
<dbReference type="SUPFAM" id="SSF46785">
    <property type="entry name" value="Winged helix' DNA-binding domain"/>
    <property type="match status" value="1"/>
</dbReference>